<gene>
    <name evidence="6" type="ORF">ACFY05_31050</name>
</gene>
<dbReference type="Pfam" id="PF02909">
    <property type="entry name" value="TetR_C_1"/>
    <property type="match status" value="1"/>
</dbReference>
<feature type="DNA-binding region" description="H-T-H motif" evidence="4">
    <location>
        <begin position="29"/>
        <end position="48"/>
    </location>
</feature>
<dbReference type="InterPro" id="IPR036271">
    <property type="entry name" value="Tet_transcr_reg_TetR-rel_C_sf"/>
</dbReference>
<evidence type="ECO:0000256" key="3">
    <source>
        <dbReference type="ARBA" id="ARBA00023163"/>
    </source>
</evidence>
<dbReference type="Proteomes" id="UP001602119">
    <property type="component" value="Unassembled WGS sequence"/>
</dbReference>
<evidence type="ECO:0000259" key="5">
    <source>
        <dbReference type="PROSITE" id="PS50977"/>
    </source>
</evidence>
<dbReference type="InterPro" id="IPR001647">
    <property type="entry name" value="HTH_TetR"/>
</dbReference>
<name>A0ABW6VD82_MICFU</name>
<dbReference type="InterPro" id="IPR009057">
    <property type="entry name" value="Homeodomain-like_sf"/>
</dbReference>
<dbReference type="PANTHER" id="PTHR30055">
    <property type="entry name" value="HTH-TYPE TRANSCRIPTIONAL REGULATOR RUTR"/>
    <property type="match status" value="1"/>
</dbReference>
<dbReference type="PROSITE" id="PS50977">
    <property type="entry name" value="HTH_TETR_2"/>
    <property type="match status" value="1"/>
</dbReference>
<sequence length="218" mass="23016">MPRPRSFSETDIAAAALAVIDHGGLAALSMRAVAVRLGLGTMSLYRYVSDREQLEGLVVDLVLSAVDTTPPPDLPWNEQLTVLVERARDAVAAHPQVVPLTLTHRHTSASVLRWAEAVLGVLTAAGFTGDRRAVALRCLLGHLIGSIQMDHLGPLSGAGTEAMARLSPEAHPLLAETAHGAREIGAGDEFRGGLHILLLGLRASLDEATEAGPEVTNR</sequence>
<dbReference type="SUPFAM" id="SSF48498">
    <property type="entry name" value="Tetracyclin repressor-like, C-terminal domain"/>
    <property type="match status" value="1"/>
</dbReference>
<proteinExistence type="predicted"/>
<keyword evidence="1" id="KW-0805">Transcription regulation</keyword>
<keyword evidence="2 4" id="KW-0238">DNA-binding</keyword>
<evidence type="ECO:0000313" key="6">
    <source>
        <dbReference type="EMBL" id="MFF4777303.1"/>
    </source>
</evidence>
<feature type="domain" description="HTH tetR-type" evidence="5">
    <location>
        <begin position="6"/>
        <end position="66"/>
    </location>
</feature>
<evidence type="ECO:0000313" key="7">
    <source>
        <dbReference type="Proteomes" id="UP001602119"/>
    </source>
</evidence>
<evidence type="ECO:0000256" key="2">
    <source>
        <dbReference type="ARBA" id="ARBA00023125"/>
    </source>
</evidence>
<dbReference type="PANTHER" id="PTHR30055:SF234">
    <property type="entry name" value="HTH-TYPE TRANSCRIPTIONAL REGULATOR BETI"/>
    <property type="match status" value="1"/>
</dbReference>
<evidence type="ECO:0000256" key="4">
    <source>
        <dbReference type="PROSITE-ProRule" id="PRU00335"/>
    </source>
</evidence>
<comment type="caution">
    <text evidence="6">The sequence shown here is derived from an EMBL/GenBank/DDBJ whole genome shotgun (WGS) entry which is preliminary data.</text>
</comment>
<dbReference type="InterPro" id="IPR004111">
    <property type="entry name" value="Repressor_TetR_C"/>
</dbReference>
<evidence type="ECO:0000256" key="1">
    <source>
        <dbReference type="ARBA" id="ARBA00023015"/>
    </source>
</evidence>
<keyword evidence="7" id="KW-1185">Reference proteome</keyword>
<organism evidence="6 7">
    <name type="scientific">Microtetraspora fusca</name>
    <dbReference type="NCBI Taxonomy" id="1997"/>
    <lineage>
        <taxon>Bacteria</taxon>
        <taxon>Bacillati</taxon>
        <taxon>Actinomycetota</taxon>
        <taxon>Actinomycetes</taxon>
        <taxon>Streptosporangiales</taxon>
        <taxon>Streptosporangiaceae</taxon>
        <taxon>Microtetraspora</taxon>
    </lineage>
</organism>
<dbReference type="InterPro" id="IPR050109">
    <property type="entry name" value="HTH-type_TetR-like_transc_reg"/>
</dbReference>
<dbReference type="EMBL" id="JBIAXI010000023">
    <property type="protein sequence ID" value="MFF4777303.1"/>
    <property type="molecule type" value="Genomic_DNA"/>
</dbReference>
<accession>A0ABW6VD82</accession>
<protein>
    <submittedName>
        <fullName evidence="6">TetR/AcrR family transcriptional regulator</fullName>
    </submittedName>
</protein>
<dbReference type="Pfam" id="PF00440">
    <property type="entry name" value="TetR_N"/>
    <property type="match status" value="1"/>
</dbReference>
<dbReference type="Gene3D" id="1.10.357.10">
    <property type="entry name" value="Tetracycline Repressor, domain 2"/>
    <property type="match status" value="1"/>
</dbReference>
<dbReference type="SUPFAM" id="SSF46689">
    <property type="entry name" value="Homeodomain-like"/>
    <property type="match status" value="1"/>
</dbReference>
<reference evidence="6 7" key="1">
    <citation type="submission" date="2024-10" db="EMBL/GenBank/DDBJ databases">
        <title>The Natural Products Discovery Center: Release of the First 8490 Sequenced Strains for Exploring Actinobacteria Biosynthetic Diversity.</title>
        <authorList>
            <person name="Kalkreuter E."/>
            <person name="Kautsar S.A."/>
            <person name="Yang D."/>
            <person name="Bader C.D."/>
            <person name="Teijaro C.N."/>
            <person name="Fluegel L."/>
            <person name="Davis C.M."/>
            <person name="Simpson J.R."/>
            <person name="Lauterbach L."/>
            <person name="Steele A.D."/>
            <person name="Gui C."/>
            <person name="Meng S."/>
            <person name="Li G."/>
            <person name="Viehrig K."/>
            <person name="Ye F."/>
            <person name="Su P."/>
            <person name="Kiefer A.F."/>
            <person name="Nichols A."/>
            <person name="Cepeda A.J."/>
            <person name="Yan W."/>
            <person name="Fan B."/>
            <person name="Jiang Y."/>
            <person name="Adhikari A."/>
            <person name="Zheng C.-J."/>
            <person name="Schuster L."/>
            <person name="Cowan T.M."/>
            <person name="Smanski M.J."/>
            <person name="Chevrette M.G."/>
            <person name="De Carvalho L.P.S."/>
            <person name="Shen B."/>
        </authorList>
    </citation>
    <scope>NUCLEOTIDE SEQUENCE [LARGE SCALE GENOMIC DNA]</scope>
    <source>
        <strain evidence="6 7">NPDC001281</strain>
    </source>
</reference>
<keyword evidence="3" id="KW-0804">Transcription</keyword>
<dbReference type="RefSeq" id="WP_387345716.1">
    <property type="nucleotide sequence ID" value="NZ_JBIAXI010000023.1"/>
</dbReference>